<dbReference type="InterPro" id="IPR027417">
    <property type="entry name" value="P-loop_NTPase"/>
</dbReference>
<evidence type="ECO:0000259" key="2">
    <source>
        <dbReference type="Pfam" id="PF17396"/>
    </source>
</evidence>
<dbReference type="PANTHER" id="PTHR40690:SF1">
    <property type="entry name" value="DUF1611 DOMAIN-CONTAINING PROTEIN"/>
    <property type="match status" value="1"/>
</dbReference>
<dbReference type="Gene3D" id="3.40.50.720">
    <property type="entry name" value="NAD(P)-binding Rossmann-like Domain"/>
    <property type="match status" value="1"/>
</dbReference>
<accession>A0ABS4SG76</accession>
<dbReference type="PIRSF" id="PIRSF026760">
    <property type="entry name" value="UCP026760"/>
    <property type="match status" value="1"/>
</dbReference>
<proteinExistence type="predicted"/>
<comment type="caution">
    <text evidence="3">The sequence shown here is derived from an EMBL/GenBank/DDBJ whole genome shotgun (WGS) entry which is preliminary data.</text>
</comment>
<reference evidence="3 4" key="1">
    <citation type="submission" date="2021-03" db="EMBL/GenBank/DDBJ databases">
        <title>Genomic Encyclopedia of Type Strains, Phase III (KMG-III): the genomes of soil and plant-associated and newly described type strains.</title>
        <authorList>
            <person name="Whitman W."/>
        </authorList>
    </citation>
    <scope>NUCLEOTIDE SEQUENCE [LARGE SCALE GENOMIC DNA]</scope>
    <source>
        <strain evidence="3 4">IMMIB AFH-6</strain>
    </source>
</reference>
<name>A0ABS4SG76_9PROT</name>
<dbReference type="SUPFAM" id="SSF52540">
    <property type="entry name" value="P-loop containing nucleoside triphosphate hydrolases"/>
    <property type="match status" value="1"/>
</dbReference>
<feature type="domain" description="D-glutamate N-acetyltransferase-like N-terminal" evidence="2">
    <location>
        <begin position="40"/>
        <end position="124"/>
    </location>
</feature>
<dbReference type="RefSeq" id="WP_209765102.1">
    <property type="nucleotide sequence ID" value="NZ_JAGINP010000004.1"/>
</dbReference>
<feature type="domain" description="D-glutamate N-acetyltransferase-like C-terminal" evidence="1">
    <location>
        <begin position="129"/>
        <end position="327"/>
    </location>
</feature>
<dbReference type="EMBL" id="JAGINP010000004">
    <property type="protein sequence ID" value="MBP2291571.1"/>
    <property type="molecule type" value="Genomic_DNA"/>
</dbReference>
<dbReference type="InterPro" id="IPR035402">
    <property type="entry name" value="DgcN-like_N"/>
</dbReference>
<organism evidence="3 4">
    <name type="scientific">Azospirillum rugosum</name>
    <dbReference type="NCBI Taxonomy" id="416170"/>
    <lineage>
        <taxon>Bacteria</taxon>
        <taxon>Pseudomonadati</taxon>
        <taxon>Pseudomonadota</taxon>
        <taxon>Alphaproteobacteria</taxon>
        <taxon>Rhodospirillales</taxon>
        <taxon>Azospirillaceae</taxon>
        <taxon>Azospirillum</taxon>
    </lineage>
</organism>
<dbReference type="PANTHER" id="PTHR40690">
    <property type="entry name" value="GLL3100 PROTEIN"/>
    <property type="match status" value="1"/>
</dbReference>
<evidence type="ECO:0000259" key="1">
    <source>
        <dbReference type="Pfam" id="PF07755"/>
    </source>
</evidence>
<protein>
    <submittedName>
        <fullName evidence="3">NAD-dependent epimerase/dehydratase family protein</fullName>
    </submittedName>
</protein>
<sequence length="336" mass="35840">MDIPHPYLMFVGDVQDQLAAKTAQGIVDWRPEWCLGQLRLEGCKADLGIPDLTIAEAASRGAKTMVVGVVNAGGVLPEHWTSAIVQALEAGMEVASGLHARLESVPAIREAAAAHGRRLFNVRHSDQRFATGKGTRRPGLRLLTVGTDCSVGKKYTALALEREMRARGLDADFRATGQTGVFISGRGVAIDAVVADFISGAVEWIAPAAAPGHWDLIEGQGSLYHPSFAGVSLGLLHGAQPDAFVVCHEPTRTTMRGVQHPLPSIQEVIDLTIQCGRLTNPGIRPVGIAINTKAYGEDEARACLEAAEKAHNLPATDPIRFGVGKIVDRLMEDFPA</sequence>
<dbReference type="Pfam" id="PF17396">
    <property type="entry name" value="DUF1611_N"/>
    <property type="match status" value="1"/>
</dbReference>
<dbReference type="Proteomes" id="UP000781958">
    <property type="component" value="Unassembled WGS sequence"/>
</dbReference>
<dbReference type="NCBIfam" id="NF041892">
    <property type="entry name" value="DgcN"/>
    <property type="match status" value="1"/>
</dbReference>
<dbReference type="Pfam" id="PF07755">
    <property type="entry name" value="DUF1611"/>
    <property type="match status" value="1"/>
</dbReference>
<keyword evidence="4" id="KW-1185">Reference proteome</keyword>
<gene>
    <name evidence="3" type="ORF">J2851_001320</name>
</gene>
<dbReference type="InterPro" id="IPR011669">
    <property type="entry name" value="DgcN-like"/>
</dbReference>
<dbReference type="Gene3D" id="3.40.50.300">
    <property type="entry name" value="P-loop containing nucleotide triphosphate hydrolases"/>
    <property type="match status" value="1"/>
</dbReference>
<evidence type="ECO:0000313" key="3">
    <source>
        <dbReference type="EMBL" id="MBP2291571.1"/>
    </source>
</evidence>
<dbReference type="InterPro" id="IPR035086">
    <property type="entry name" value="DgcN-like_C"/>
</dbReference>
<evidence type="ECO:0000313" key="4">
    <source>
        <dbReference type="Proteomes" id="UP000781958"/>
    </source>
</evidence>